<dbReference type="EMBL" id="JADKYB010000012">
    <property type="protein sequence ID" value="MBM9507368.1"/>
    <property type="molecule type" value="Genomic_DNA"/>
</dbReference>
<sequence length="364" mass="37530">MNQTTDACRGTRPARARTGHRRRGAAAVVTAVLAGTLAVAGCSASSGNDSSAGSAKRAAAPAQAGSGAPDRSASRADASGSTAGGTAPAGGRTTAAPDTYLVRTADLTVRTPHVQDALTRARDLAAAAGGYSGDEDTTVDPRGRTQSSVQLRVPPAGYDKLLGDLSALGTLLERKVSVSDVTGQVVDVTSRIRSQQASVARVRALMDRAGSLTDVVTLESELSTREAALESLEAQQASLRSRVDLATVTLRLVEPAARPAPPAPARHDSFWTTVGHALGNGWHAFYVTVRGLLIALSVLLPFLVVAALLALAYRVVRRRLPRRDAPSSLRAPDGTPRRAPAAVAPYPTAPPAPGAPDDEEPPEA</sequence>
<keyword evidence="5" id="KW-1185">Reference proteome</keyword>
<feature type="region of interest" description="Disordered" evidence="1">
    <location>
        <begin position="43"/>
        <end position="97"/>
    </location>
</feature>
<feature type="transmembrane region" description="Helical" evidence="2">
    <location>
        <begin position="292"/>
        <end position="313"/>
    </location>
</feature>
<evidence type="ECO:0000256" key="1">
    <source>
        <dbReference type="SAM" id="MobiDB-lite"/>
    </source>
</evidence>
<comment type="caution">
    <text evidence="4">The sequence shown here is derived from an EMBL/GenBank/DDBJ whole genome shotgun (WGS) entry which is preliminary data.</text>
</comment>
<protein>
    <submittedName>
        <fullName evidence="4">DUF4349 domain-containing protein</fullName>
    </submittedName>
</protein>
<evidence type="ECO:0000313" key="5">
    <source>
        <dbReference type="Proteomes" id="UP000749040"/>
    </source>
</evidence>
<dbReference type="RefSeq" id="WP_205359224.1">
    <property type="nucleotide sequence ID" value="NZ_JADKYB010000012.1"/>
</dbReference>
<feature type="region of interest" description="Disordered" evidence="1">
    <location>
        <begin position="1"/>
        <end position="24"/>
    </location>
</feature>
<feature type="domain" description="DUF4349" evidence="3">
    <location>
        <begin position="101"/>
        <end position="314"/>
    </location>
</feature>
<proteinExistence type="predicted"/>
<organism evidence="4 5">
    <name type="scientific">Actinacidiphila acididurans</name>
    <dbReference type="NCBI Taxonomy" id="2784346"/>
    <lineage>
        <taxon>Bacteria</taxon>
        <taxon>Bacillati</taxon>
        <taxon>Actinomycetota</taxon>
        <taxon>Actinomycetes</taxon>
        <taxon>Kitasatosporales</taxon>
        <taxon>Streptomycetaceae</taxon>
        <taxon>Actinacidiphila</taxon>
    </lineage>
</organism>
<accession>A0ABS2TZH8</accession>
<evidence type="ECO:0000256" key="2">
    <source>
        <dbReference type="SAM" id="Phobius"/>
    </source>
</evidence>
<evidence type="ECO:0000259" key="3">
    <source>
        <dbReference type="Pfam" id="PF14257"/>
    </source>
</evidence>
<dbReference type="Pfam" id="PF14257">
    <property type="entry name" value="DUF4349"/>
    <property type="match status" value="1"/>
</dbReference>
<dbReference type="InterPro" id="IPR025645">
    <property type="entry name" value="DUF4349"/>
</dbReference>
<keyword evidence="2" id="KW-0472">Membrane</keyword>
<feature type="region of interest" description="Disordered" evidence="1">
    <location>
        <begin position="325"/>
        <end position="364"/>
    </location>
</feature>
<keyword evidence="2" id="KW-0812">Transmembrane</keyword>
<evidence type="ECO:0000313" key="4">
    <source>
        <dbReference type="EMBL" id="MBM9507368.1"/>
    </source>
</evidence>
<keyword evidence="2" id="KW-1133">Transmembrane helix</keyword>
<feature type="compositionally biased region" description="Low complexity" evidence="1">
    <location>
        <begin position="337"/>
        <end position="346"/>
    </location>
</feature>
<reference evidence="4 5" key="1">
    <citation type="submission" date="2021-01" db="EMBL/GenBank/DDBJ databases">
        <title>Streptomyces acididurans sp. nov., isolated from a peat swamp forest soil.</title>
        <authorList>
            <person name="Chantavorakit T."/>
            <person name="Duangmal K."/>
        </authorList>
    </citation>
    <scope>NUCLEOTIDE SEQUENCE [LARGE SCALE GENOMIC DNA]</scope>
    <source>
        <strain evidence="4 5">KK5PA1</strain>
    </source>
</reference>
<name>A0ABS2TZH8_9ACTN</name>
<feature type="region of interest" description="Disordered" evidence="1">
    <location>
        <begin position="128"/>
        <end position="147"/>
    </location>
</feature>
<gene>
    <name evidence="4" type="ORF">ITX44_23085</name>
</gene>
<dbReference type="Proteomes" id="UP000749040">
    <property type="component" value="Unassembled WGS sequence"/>
</dbReference>
<feature type="compositionally biased region" description="Basic residues" evidence="1">
    <location>
        <begin position="12"/>
        <end position="24"/>
    </location>
</feature>